<sequence>MPLSDATVPSRRSLLRESVYEQLRDAIVDGSLAPGEKLNDQELAARLGVSRTPVREALLRLAQSGLVVADPGKSTVVADLDPTAVRHARDVVASMRSLAVRESVGRLTPEDVEAMTQASERYAAALADGDIDAALRADDDLHAVPVVLADNRAIDAVLAQFTPVIRRVERARFDSFAVQDSIARHAEFIHLCAAGDALAASDHEFETWRTLTHDGRRA</sequence>
<dbReference type="PROSITE" id="PS50949">
    <property type="entry name" value="HTH_GNTR"/>
    <property type="match status" value="1"/>
</dbReference>
<dbReference type="AlphaFoldDB" id="W6JSU9"/>
<dbReference type="SUPFAM" id="SSF48008">
    <property type="entry name" value="GntR ligand-binding domain-like"/>
    <property type="match status" value="1"/>
</dbReference>
<dbReference type="SMART" id="SM00345">
    <property type="entry name" value="HTH_GNTR"/>
    <property type="match status" value="1"/>
</dbReference>
<accession>W6JSU9</accession>
<comment type="caution">
    <text evidence="5">The sequence shown here is derived from an EMBL/GenBank/DDBJ whole genome shotgun (WGS) entry which is preliminary data.</text>
</comment>
<dbReference type="GO" id="GO:0003700">
    <property type="term" value="F:DNA-binding transcription factor activity"/>
    <property type="evidence" value="ECO:0007669"/>
    <property type="project" value="InterPro"/>
</dbReference>
<dbReference type="InterPro" id="IPR008920">
    <property type="entry name" value="TF_FadR/GntR_C"/>
</dbReference>
<evidence type="ECO:0000256" key="3">
    <source>
        <dbReference type="ARBA" id="ARBA00023163"/>
    </source>
</evidence>
<keyword evidence="3" id="KW-0804">Transcription</keyword>
<dbReference type="PANTHER" id="PTHR43537:SF24">
    <property type="entry name" value="GLUCONATE OPERON TRANSCRIPTIONAL REPRESSOR"/>
    <property type="match status" value="1"/>
</dbReference>
<evidence type="ECO:0000313" key="6">
    <source>
        <dbReference type="Proteomes" id="UP000035763"/>
    </source>
</evidence>
<name>W6JSU9_9MICO</name>
<dbReference type="Proteomes" id="UP000035763">
    <property type="component" value="Unassembled WGS sequence"/>
</dbReference>
<evidence type="ECO:0000259" key="4">
    <source>
        <dbReference type="PROSITE" id="PS50949"/>
    </source>
</evidence>
<keyword evidence="1" id="KW-0805">Transcription regulation</keyword>
<keyword evidence="6" id="KW-1185">Reference proteome</keyword>
<organism evidence="5 6">
    <name type="scientific">Nostocoides australiense Ben110</name>
    <dbReference type="NCBI Taxonomy" id="1193182"/>
    <lineage>
        <taxon>Bacteria</taxon>
        <taxon>Bacillati</taxon>
        <taxon>Actinomycetota</taxon>
        <taxon>Actinomycetes</taxon>
        <taxon>Micrococcales</taxon>
        <taxon>Intrasporangiaceae</taxon>
        <taxon>Nostocoides</taxon>
    </lineage>
</organism>
<dbReference type="Gene3D" id="1.10.10.10">
    <property type="entry name" value="Winged helix-like DNA-binding domain superfamily/Winged helix DNA-binding domain"/>
    <property type="match status" value="1"/>
</dbReference>
<dbReference type="PANTHER" id="PTHR43537">
    <property type="entry name" value="TRANSCRIPTIONAL REGULATOR, GNTR FAMILY"/>
    <property type="match status" value="1"/>
</dbReference>
<protein>
    <submittedName>
        <fullName evidence="5">Transcriptional regulator, GntR family</fullName>
    </submittedName>
</protein>
<dbReference type="InterPro" id="IPR036388">
    <property type="entry name" value="WH-like_DNA-bd_sf"/>
</dbReference>
<dbReference type="STRING" id="1193182.BN11_1440022"/>
<dbReference type="Gene3D" id="1.20.120.530">
    <property type="entry name" value="GntR ligand-binding domain-like"/>
    <property type="match status" value="1"/>
</dbReference>
<dbReference type="PRINTS" id="PR00035">
    <property type="entry name" value="HTHGNTR"/>
</dbReference>
<dbReference type="InterPro" id="IPR000524">
    <property type="entry name" value="Tscrpt_reg_HTH_GntR"/>
</dbReference>
<dbReference type="GO" id="GO:0003677">
    <property type="term" value="F:DNA binding"/>
    <property type="evidence" value="ECO:0007669"/>
    <property type="project" value="UniProtKB-KW"/>
</dbReference>
<reference evidence="5 6" key="1">
    <citation type="journal article" date="2013" name="ISME J.">
        <title>A metabolic model for members of the genus Tetrasphaera involved in enhanced biological phosphorus removal.</title>
        <authorList>
            <person name="Kristiansen R."/>
            <person name="Nguyen H.T.T."/>
            <person name="Saunders A.M."/>
            <person name="Nielsen J.L."/>
            <person name="Wimmer R."/>
            <person name="Le V.Q."/>
            <person name="McIlroy S.J."/>
            <person name="Petrovski S."/>
            <person name="Seviour R.J."/>
            <person name="Calteau A."/>
            <person name="Nielsen K.L."/>
            <person name="Nielsen P.H."/>
        </authorList>
    </citation>
    <scope>NUCLEOTIDE SEQUENCE [LARGE SCALE GENOMIC DNA]</scope>
    <source>
        <strain evidence="5 6">Ben110</strain>
    </source>
</reference>
<dbReference type="InterPro" id="IPR011711">
    <property type="entry name" value="GntR_C"/>
</dbReference>
<dbReference type="SUPFAM" id="SSF46785">
    <property type="entry name" value="Winged helix' DNA-binding domain"/>
    <property type="match status" value="1"/>
</dbReference>
<dbReference type="Pfam" id="PF00392">
    <property type="entry name" value="GntR"/>
    <property type="match status" value="1"/>
</dbReference>
<gene>
    <name evidence="5" type="ORF">BN11_1440022</name>
</gene>
<evidence type="ECO:0000256" key="2">
    <source>
        <dbReference type="ARBA" id="ARBA00023125"/>
    </source>
</evidence>
<evidence type="ECO:0000313" key="5">
    <source>
        <dbReference type="EMBL" id="CCH72218.1"/>
    </source>
</evidence>
<dbReference type="InterPro" id="IPR036390">
    <property type="entry name" value="WH_DNA-bd_sf"/>
</dbReference>
<keyword evidence="2" id="KW-0238">DNA-binding</keyword>
<feature type="domain" description="HTH gntR-type" evidence="4">
    <location>
        <begin position="13"/>
        <end position="80"/>
    </location>
</feature>
<proteinExistence type="predicted"/>
<dbReference type="Pfam" id="PF07729">
    <property type="entry name" value="FCD"/>
    <property type="match status" value="1"/>
</dbReference>
<dbReference type="OrthoDB" id="8680240at2"/>
<evidence type="ECO:0000256" key="1">
    <source>
        <dbReference type="ARBA" id="ARBA00023015"/>
    </source>
</evidence>
<dbReference type="EMBL" id="CAJA01000051">
    <property type="protein sequence ID" value="CCH72218.1"/>
    <property type="molecule type" value="Genomic_DNA"/>
</dbReference>
<dbReference type="RefSeq" id="WP_048697411.1">
    <property type="nucleotide sequence ID" value="NZ_HG764815.1"/>
</dbReference>
<dbReference type="CDD" id="cd07377">
    <property type="entry name" value="WHTH_GntR"/>
    <property type="match status" value="1"/>
</dbReference>